<evidence type="ECO:0000313" key="7">
    <source>
        <dbReference type="EMBL" id="CAG5132069.1"/>
    </source>
</evidence>
<dbReference type="GO" id="GO:0005886">
    <property type="term" value="C:plasma membrane"/>
    <property type="evidence" value="ECO:0007669"/>
    <property type="project" value="TreeGrafter"/>
</dbReference>
<reference evidence="7" key="1">
    <citation type="submission" date="2021-04" db="EMBL/GenBank/DDBJ databases">
        <authorList>
            <consortium name="Molecular Ecology Group"/>
        </authorList>
    </citation>
    <scope>NUCLEOTIDE SEQUENCE</scope>
</reference>
<dbReference type="Gene3D" id="2.60.40.420">
    <property type="entry name" value="Cupredoxins - blue copper proteins"/>
    <property type="match status" value="3"/>
</dbReference>
<dbReference type="InterPro" id="IPR033138">
    <property type="entry name" value="Cu_oxidase_CS"/>
</dbReference>
<sequence length="646" mass="72518">YRDHVCARPCENYTTARLCHYDFLLENYYVLSKACYNCPYNQSDCLRPQCVSAGGLARIIKTVNRILPGPAIQVCEGDTIEVKVTNMLESGEGTSVHWHGFLQHNTAHMDGTPMVTQCPILMGSHFTYRFQAVDVGTYFWHSHAGTQRADGVFGALIVRQAADREPHRHLYDYDLPEHVMIVNDWVTVDTADRLAELVHIRENLNETILINGMGQFQQFVNNETNATVFTPRANFTVTPGFRYRFRVINSGVLNCPLELQIDNHTLMVIASDGSPVEPVSRQSFTIHAGERYDFVLATQNSSAPRNYWIRVRGLKNCALSNVSQTAILRYQGAGDQLPPETLTWNSLASYTETETIVEQLVSLSAADDIVLAKPDKKIFLQVDMVKIDNHRAYSPPLYTLASSALFESPQINGITSLLPPAPPLTQLDDLPQDIFCNKETVQQDCKQDWCVCVHRHQLALGDLVELVILDDEAYHPMHLHGHKYRLVGYGQLEEGTDLDELQRLDSQGQLNRSTARAPIKDTVAAPVSGYTILRFRADNPGFWLFHCHLEFHVETGMMMIFQVGNSTQLPRRPKNFPKCGSWDFQGYEDATSSGAAVDNTCKCNVTCNLISGMARSIASRDTCGLKTVLVLAFTLACQLTLWSGYW</sequence>
<evidence type="ECO:0000256" key="2">
    <source>
        <dbReference type="ARBA" id="ARBA00022723"/>
    </source>
</evidence>
<dbReference type="PROSITE" id="PS00079">
    <property type="entry name" value="MULTICOPPER_OXIDASE1"/>
    <property type="match status" value="1"/>
</dbReference>
<protein>
    <recommendedName>
        <fullName evidence="9">Laccase</fullName>
    </recommendedName>
</protein>
<dbReference type="EMBL" id="CAJHNH020005057">
    <property type="protein sequence ID" value="CAG5132069.1"/>
    <property type="molecule type" value="Genomic_DNA"/>
</dbReference>
<evidence type="ECO:0008006" key="9">
    <source>
        <dbReference type="Google" id="ProtNLM"/>
    </source>
</evidence>
<evidence type="ECO:0000259" key="5">
    <source>
        <dbReference type="Pfam" id="PF07731"/>
    </source>
</evidence>
<dbReference type="AlphaFoldDB" id="A0A8S3ZRL7"/>
<dbReference type="FunFam" id="2.60.40.420:FF:000045">
    <property type="entry name" value="Laccase 2"/>
    <property type="match status" value="1"/>
</dbReference>
<dbReference type="PANTHER" id="PTHR11709:SF232">
    <property type="entry name" value="STRAW, ISOFORM G"/>
    <property type="match status" value="1"/>
</dbReference>
<proteinExistence type="inferred from homology"/>
<accession>A0A8S3ZRL7</accession>
<gene>
    <name evidence="7" type="ORF">CUNI_LOCUS17627</name>
</gene>
<evidence type="ECO:0000256" key="1">
    <source>
        <dbReference type="ARBA" id="ARBA00010609"/>
    </source>
</evidence>
<evidence type="ECO:0000259" key="4">
    <source>
        <dbReference type="Pfam" id="PF00394"/>
    </source>
</evidence>
<dbReference type="CDD" id="cd13858">
    <property type="entry name" value="CuRO_1_tcLCC2_insect_like"/>
    <property type="match status" value="1"/>
</dbReference>
<dbReference type="FunFam" id="2.60.40.420:FF:000031">
    <property type="entry name" value="Laccase-2 isoform A"/>
    <property type="match status" value="1"/>
</dbReference>
<dbReference type="CDD" id="cd13905">
    <property type="entry name" value="CuRO_3_tcLLC2_insect_like"/>
    <property type="match status" value="1"/>
</dbReference>
<dbReference type="Pfam" id="PF00394">
    <property type="entry name" value="Cu-oxidase"/>
    <property type="match status" value="1"/>
</dbReference>
<feature type="domain" description="Plastocyanin-like" evidence="6">
    <location>
        <begin position="53"/>
        <end position="161"/>
    </location>
</feature>
<dbReference type="InterPro" id="IPR008972">
    <property type="entry name" value="Cupredoxin"/>
</dbReference>
<feature type="domain" description="Plastocyanin-like" evidence="4">
    <location>
        <begin position="178"/>
        <end position="333"/>
    </location>
</feature>
<feature type="domain" description="Plastocyanin-like" evidence="5">
    <location>
        <begin position="441"/>
        <end position="565"/>
    </location>
</feature>
<comment type="similarity">
    <text evidence="1">Belongs to the multicopper oxidase family.</text>
</comment>
<dbReference type="InterPro" id="IPR002355">
    <property type="entry name" value="Cu_oxidase_Cu_BS"/>
</dbReference>
<dbReference type="SUPFAM" id="SSF49503">
    <property type="entry name" value="Cupredoxins"/>
    <property type="match status" value="3"/>
</dbReference>
<keyword evidence="2" id="KW-0479">Metal-binding</keyword>
<dbReference type="GO" id="GO:0006826">
    <property type="term" value="P:iron ion transport"/>
    <property type="evidence" value="ECO:0007669"/>
    <property type="project" value="TreeGrafter"/>
</dbReference>
<evidence type="ECO:0000313" key="8">
    <source>
        <dbReference type="Proteomes" id="UP000678393"/>
    </source>
</evidence>
<dbReference type="PANTHER" id="PTHR11709">
    <property type="entry name" value="MULTI-COPPER OXIDASE"/>
    <property type="match status" value="1"/>
</dbReference>
<name>A0A8S3ZRL7_9EUPU</name>
<evidence type="ECO:0000256" key="3">
    <source>
        <dbReference type="ARBA" id="ARBA00023002"/>
    </source>
</evidence>
<keyword evidence="8" id="KW-1185">Reference proteome</keyword>
<dbReference type="InterPro" id="IPR011706">
    <property type="entry name" value="Cu-oxidase_C"/>
</dbReference>
<dbReference type="CDD" id="cd13884">
    <property type="entry name" value="CuRO_2_tcLCC_insect_like"/>
    <property type="match status" value="1"/>
</dbReference>
<dbReference type="PROSITE" id="PS00080">
    <property type="entry name" value="MULTICOPPER_OXIDASE2"/>
    <property type="match status" value="1"/>
</dbReference>
<dbReference type="OrthoDB" id="2121828at2759"/>
<dbReference type="InterPro" id="IPR011707">
    <property type="entry name" value="Cu-oxidase-like_N"/>
</dbReference>
<dbReference type="Proteomes" id="UP000678393">
    <property type="component" value="Unassembled WGS sequence"/>
</dbReference>
<organism evidence="7 8">
    <name type="scientific">Candidula unifasciata</name>
    <dbReference type="NCBI Taxonomy" id="100452"/>
    <lineage>
        <taxon>Eukaryota</taxon>
        <taxon>Metazoa</taxon>
        <taxon>Spiralia</taxon>
        <taxon>Lophotrochozoa</taxon>
        <taxon>Mollusca</taxon>
        <taxon>Gastropoda</taxon>
        <taxon>Heterobranchia</taxon>
        <taxon>Euthyneura</taxon>
        <taxon>Panpulmonata</taxon>
        <taxon>Eupulmonata</taxon>
        <taxon>Stylommatophora</taxon>
        <taxon>Helicina</taxon>
        <taxon>Helicoidea</taxon>
        <taxon>Geomitridae</taxon>
        <taxon>Candidula</taxon>
    </lineage>
</organism>
<evidence type="ECO:0000259" key="6">
    <source>
        <dbReference type="Pfam" id="PF07732"/>
    </source>
</evidence>
<dbReference type="GO" id="GO:0005507">
    <property type="term" value="F:copper ion binding"/>
    <property type="evidence" value="ECO:0007669"/>
    <property type="project" value="InterPro"/>
</dbReference>
<dbReference type="Pfam" id="PF07731">
    <property type="entry name" value="Cu-oxidase_2"/>
    <property type="match status" value="1"/>
</dbReference>
<comment type="caution">
    <text evidence="7">The sequence shown here is derived from an EMBL/GenBank/DDBJ whole genome shotgun (WGS) entry which is preliminary data.</text>
</comment>
<dbReference type="Pfam" id="PF07732">
    <property type="entry name" value="Cu-oxidase_3"/>
    <property type="match status" value="1"/>
</dbReference>
<keyword evidence="3" id="KW-0560">Oxidoreductase</keyword>
<dbReference type="InterPro" id="IPR045087">
    <property type="entry name" value="Cu-oxidase_fam"/>
</dbReference>
<feature type="non-terminal residue" evidence="7">
    <location>
        <position position="646"/>
    </location>
</feature>
<dbReference type="InterPro" id="IPR001117">
    <property type="entry name" value="Cu-oxidase_2nd"/>
</dbReference>
<dbReference type="GO" id="GO:0016491">
    <property type="term" value="F:oxidoreductase activity"/>
    <property type="evidence" value="ECO:0007669"/>
    <property type="project" value="UniProtKB-KW"/>
</dbReference>